<dbReference type="AlphaFoldDB" id="A0A2U8WVR0"/>
<name>A0A2U8WVR0_9HYPH</name>
<dbReference type="CDD" id="cd17393">
    <property type="entry name" value="MFS_MosC_like"/>
    <property type="match status" value="1"/>
</dbReference>
<comment type="subcellular location">
    <subcellularLocation>
        <location evidence="1">Membrane</location>
        <topology evidence="1">Multi-pass membrane protein</topology>
    </subcellularLocation>
</comment>
<keyword evidence="8" id="KW-1185">Reference proteome</keyword>
<dbReference type="OrthoDB" id="9810941at2"/>
<dbReference type="Proteomes" id="UP000245444">
    <property type="component" value="Chromosome"/>
</dbReference>
<dbReference type="PROSITE" id="PS50850">
    <property type="entry name" value="MFS"/>
    <property type="match status" value="1"/>
</dbReference>
<feature type="transmembrane region" description="Helical" evidence="5">
    <location>
        <begin position="172"/>
        <end position="193"/>
    </location>
</feature>
<evidence type="ECO:0000256" key="1">
    <source>
        <dbReference type="ARBA" id="ARBA00004141"/>
    </source>
</evidence>
<dbReference type="InterPro" id="IPR011701">
    <property type="entry name" value="MFS"/>
</dbReference>
<evidence type="ECO:0000256" key="2">
    <source>
        <dbReference type="ARBA" id="ARBA00022692"/>
    </source>
</evidence>
<feature type="transmembrane region" description="Helical" evidence="5">
    <location>
        <begin position="362"/>
        <end position="385"/>
    </location>
</feature>
<feature type="transmembrane region" description="Helical" evidence="5">
    <location>
        <begin position="205"/>
        <end position="224"/>
    </location>
</feature>
<feature type="transmembrane region" description="Helical" evidence="5">
    <location>
        <begin position="24"/>
        <end position="43"/>
    </location>
</feature>
<evidence type="ECO:0000256" key="5">
    <source>
        <dbReference type="SAM" id="Phobius"/>
    </source>
</evidence>
<accession>A0A2U8WVR0</accession>
<protein>
    <submittedName>
        <fullName evidence="7">MFS transporter</fullName>
    </submittedName>
</protein>
<dbReference type="PANTHER" id="PTHR23514">
    <property type="entry name" value="BYPASS OF STOP CODON PROTEIN 6"/>
    <property type="match status" value="1"/>
</dbReference>
<dbReference type="GO" id="GO:0016020">
    <property type="term" value="C:membrane"/>
    <property type="evidence" value="ECO:0007669"/>
    <property type="project" value="UniProtKB-SubCell"/>
</dbReference>
<dbReference type="InterPro" id="IPR020846">
    <property type="entry name" value="MFS_dom"/>
</dbReference>
<feature type="transmembrane region" description="Helical" evidence="5">
    <location>
        <begin position="108"/>
        <end position="133"/>
    </location>
</feature>
<dbReference type="InterPro" id="IPR036259">
    <property type="entry name" value="MFS_trans_sf"/>
</dbReference>
<feature type="transmembrane region" description="Helical" evidence="5">
    <location>
        <begin position="145"/>
        <end position="166"/>
    </location>
</feature>
<dbReference type="InterPro" id="IPR051788">
    <property type="entry name" value="MFS_Transporter"/>
</dbReference>
<proteinExistence type="predicted"/>
<organism evidence="7 8">
    <name type="scientific">Methylobacterium terrae</name>
    <dbReference type="NCBI Taxonomy" id="2202827"/>
    <lineage>
        <taxon>Bacteria</taxon>
        <taxon>Pseudomonadati</taxon>
        <taxon>Pseudomonadota</taxon>
        <taxon>Alphaproteobacteria</taxon>
        <taxon>Hyphomicrobiales</taxon>
        <taxon>Methylobacteriaceae</taxon>
        <taxon>Methylobacterium</taxon>
    </lineage>
</organism>
<feature type="transmembrane region" description="Helical" evidence="5">
    <location>
        <begin position="84"/>
        <end position="102"/>
    </location>
</feature>
<sequence>MNVVPTTAPVAPAAALAERNASRLVFLIAGLSPAAWAPMVPYAKARAGLDDGALGLLLLGLGLGSIIAMPVAGALVTRFGCRRVIVPAVAIMGAALPLLGVLSGFTGLMLALFLFGIGVGALDCAMNVQAILVERRTARPIMSGLHGLYSVGGIVGAGAVSGLLGLGASPLLAVLCVVVALCVALGLAWPNLLTDGSASGAPLFAVPRGPILLIGALCFVVFLAEGAMLDWSAVFLTTEHDLDAAWGGLGFAVFSVAMTVCRLTGDAIVARLGRTRVVVAGALVAAAGLGLATLLPSVVATMLGFALIGIGCANIVPVLFTAIGNQSAMPEGAAVAAVTTLAYAGILVGPAGIGFVASASSLSVPLLMLAGMLILVAATAPRVLVPVDG</sequence>
<dbReference type="PANTHER" id="PTHR23514:SF13">
    <property type="entry name" value="INNER MEMBRANE PROTEIN YBJJ"/>
    <property type="match status" value="1"/>
</dbReference>
<evidence type="ECO:0000256" key="3">
    <source>
        <dbReference type="ARBA" id="ARBA00022989"/>
    </source>
</evidence>
<feature type="transmembrane region" description="Helical" evidence="5">
    <location>
        <begin position="55"/>
        <end position="77"/>
    </location>
</feature>
<dbReference type="Gene3D" id="1.20.1250.20">
    <property type="entry name" value="MFS general substrate transporter like domains"/>
    <property type="match status" value="2"/>
</dbReference>
<dbReference type="GO" id="GO:0022857">
    <property type="term" value="F:transmembrane transporter activity"/>
    <property type="evidence" value="ECO:0007669"/>
    <property type="project" value="InterPro"/>
</dbReference>
<keyword evidence="4 5" id="KW-0472">Membrane</keyword>
<evidence type="ECO:0000313" key="8">
    <source>
        <dbReference type="Proteomes" id="UP000245444"/>
    </source>
</evidence>
<evidence type="ECO:0000313" key="7">
    <source>
        <dbReference type="EMBL" id="AWN50197.1"/>
    </source>
</evidence>
<dbReference type="RefSeq" id="WP_109962453.1">
    <property type="nucleotide sequence ID" value="NZ_CP029553.1"/>
</dbReference>
<feature type="transmembrane region" description="Helical" evidence="5">
    <location>
        <begin position="277"/>
        <end position="296"/>
    </location>
</feature>
<dbReference type="Pfam" id="PF07690">
    <property type="entry name" value="MFS_1"/>
    <property type="match status" value="1"/>
</dbReference>
<evidence type="ECO:0000259" key="6">
    <source>
        <dbReference type="PROSITE" id="PS50850"/>
    </source>
</evidence>
<gene>
    <name evidence="7" type="ORF">DK419_22735</name>
</gene>
<dbReference type="EMBL" id="CP029553">
    <property type="protein sequence ID" value="AWN50197.1"/>
    <property type="molecule type" value="Genomic_DNA"/>
</dbReference>
<dbReference type="KEGG" id="mtea:DK419_22735"/>
<feature type="transmembrane region" description="Helical" evidence="5">
    <location>
        <begin position="302"/>
        <end position="323"/>
    </location>
</feature>
<keyword evidence="2 5" id="KW-0812">Transmembrane</keyword>
<reference evidence="7 8" key="1">
    <citation type="submission" date="2018-05" db="EMBL/GenBank/DDBJ databases">
        <title>Complete Genome Sequence of Methylobacterium sp. 17Sr1-28.</title>
        <authorList>
            <person name="Srinivasan S."/>
        </authorList>
    </citation>
    <scope>NUCLEOTIDE SEQUENCE [LARGE SCALE GENOMIC DNA]</scope>
    <source>
        <strain evidence="7 8">17Sr1-28</strain>
    </source>
</reference>
<feature type="transmembrane region" description="Helical" evidence="5">
    <location>
        <begin position="244"/>
        <end position="265"/>
    </location>
</feature>
<dbReference type="SUPFAM" id="SSF103473">
    <property type="entry name" value="MFS general substrate transporter"/>
    <property type="match status" value="1"/>
</dbReference>
<feature type="domain" description="Major facilitator superfamily (MFS) profile" evidence="6">
    <location>
        <begin position="211"/>
        <end position="389"/>
    </location>
</feature>
<feature type="transmembrane region" description="Helical" evidence="5">
    <location>
        <begin position="335"/>
        <end position="356"/>
    </location>
</feature>
<evidence type="ECO:0000256" key="4">
    <source>
        <dbReference type="ARBA" id="ARBA00023136"/>
    </source>
</evidence>
<keyword evidence="3 5" id="KW-1133">Transmembrane helix</keyword>